<keyword evidence="2" id="KW-1185">Reference proteome</keyword>
<evidence type="ECO:0000313" key="1">
    <source>
        <dbReference type="EMBL" id="NGO52629.1"/>
    </source>
</evidence>
<dbReference type="RefSeq" id="WP_008838014.1">
    <property type="nucleotide sequence ID" value="NZ_JAAKZF010000020.1"/>
</dbReference>
<protein>
    <submittedName>
        <fullName evidence="1">Uncharacterized protein</fullName>
    </submittedName>
</protein>
<organism evidence="1 2">
    <name type="scientific">Allomesorhizobium camelthorni</name>
    <dbReference type="NCBI Taxonomy" id="475069"/>
    <lineage>
        <taxon>Bacteria</taxon>
        <taxon>Pseudomonadati</taxon>
        <taxon>Pseudomonadota</taxon>
        <taxon>Alphaproteobacteria</taxon>
        <taxon>Hyphomicrobiales</taxon>
        <taxon>Phyllobacteriaceae</taxon>
        <taxon>Allomesorhizobium</taxon>
    </lineage>
</organism>
<dbReference type="EMBL" id="JAAKZF010000020">
    <property type="protein sequence ID" value="NGO52629.1"/>
    <property type="molecule type" value="Genomic_DNA"/>
</dbReference>
<name>A0A6G4WDE6_9HYPH</name>
<dbReference type="Proteomes" id="UP001642900">
    <property type="component" value="Unassembled WGS sequence"/>
</dbReference>
<gene>
    <name evidence="1" type="ORF">G6N73_15820</name>
</gene>
<evidence type="ECO:0000313" key="2">
    <source>
        <dbReference type="Proteomes" id="UP001642900"/>
    </source>
</evidence>
<accession>A0A6G4WDE6</accession>
<proteinExistence type="predicted"/>
<reference evidence="1 2" key="1">
    <citation type="submission" date="2020-02" db="EMBL/GenBank/DDBJ databases">
        <title>Genome sequence of strain CCNWXJ40-4.</title>
        <authorList>
            <person name="Gao J."/>
            <person name="Sun J."/>
        </authorList>
    </citation>
    <scope>NUCLEOTIDE SEQUENCE [LARGE SCALE GENOMIC DNA]</scope>
    <source>
        <strain evidence="1 2">CCNWXJ 40-4</strain>
    </source>
</reference>
<sequence>MLHAIDDCAKRRLTERVDILTAINILKSRGYDEEQLVSEITKIFYVDLDEYNEIIRHS</sequence>
<dbReference type="AlphaFoldDB" id="A0A6G4WDE6"/>
<comment type="caution">
    <text evidence="1">The sequence shown here is derived from an EMBL/GenBank/DDBJ whole genome shotgun (WGS) entry which is preliminary data.</text>
</comment>